<accession>A0A1F6CST0</accession>
<comment type="caution">
    <text evidence="1">The sequence shown here is derived from an EMBL/GenBank/DDBJ whole genome shotgun (WGS) entry which is preliminary data.</text>
</comment>
<dbReference type="Proteomes" id="UP000176445">
    <property type="component" value="Unassembled WGS sequence"/>
</dbReference>
<protein>
    <submittedName>
        <fullName evidence="1">Uncharacterized protein</fullName>
    </submittedName>
</protein>
<evidence type="ECO:0000313" key="1">
    <source>
        <dbReference type="EMBL" id="OGG52140.1"/>
    </source>
</evidence>
<name>A0A1F6CST0_9BACT</name>
<evidence type="ECO:0000313" key="2">
    <source>
        <dbReference type="Proteomes" id="UP000176445"/>
    </source>
</evidence>
<proteinExistence type="predicted"/>
<sequence>MVGRQAGGVGLMMQLHPRFVDLLHAHPLTLIRKEKVMRWLLFGVCALLGCRENQDEPWSEIREVNEVPETPGVVERLPDPEEAPECDSGFATKVVIAAAPEGRRLPLAKQDQTMDESARLRAVAWHEDEGGDPLESFVSFEWEIADEGVAFLLPYGAYGQGAMVWGRQDRFDVAGGEDPETTVTVCAVNDCRDACSGCESRVCFEQLRIVGVPNLEGRWTVTADTAPFPFNVDVFQDGEQLLTLAAGIDAMVSGETVRFTLGEEVYTGTIAESRDRVEGLITRKEDERAHLTWSAVRVPDI</sequence>
<reference evidence="1 2" key="1">
    <citation type="journal article" date="2016" name="Nat. Commun.">
        <title>Thousands of microbial genomes shed light on interconnected biogeochemical processes in an aquifer system.</title>
        <authorList>
            <person name="Anantharaman K."/>
            <person name="Brown C.T."/>
            <person name="Hug L.A."/>
            <person name="Sharon I."/>
            <person name="Castelle C.J."/>
            <person name="Probst A.J."/>
            <person name="Thomas B.C."/>
            <person name="Singh A."/>
            <person name="Wilkins M.J."/>
            <person name="Karaoz U."/>
            <person name="Brodie E.L."/>
            <person name="Williams K.H."/>
            <person name="Hubbard S.S."/>
            <person name="Banfield J.F."/>
        </authorList>
    </citation>
    <scope>NUCLEOTIDE SEQUENCE [LARGE SCALE GENOMIC DNA]</scope>
</reference>
<dbReference type="EMBL" id="MFKW01000001">
    <property type="protein sequence ID" value="OGG52140.1"/>
    <property type="molecule type" value="Genomic_DNA"/>
</dbReference>
<organism evidence="1 2">
    <name type="scientific">Candidatus Kaiserbacteria bacterium RIFCSPHIGHO2_01_FULL_54_36b</name>
    <dbReference type="NCBI Taxonomy" id="1798483"/>
    <lineage>
        <taxon>Bacteria</taxon>
        <taxon>Candidatus Kaiseribacteriota</taxon>
    </lineage>
</organism>
<gene>
    <name evidence="1" type="ORF">A2704_02020</name>
</gene>
<dbReference type="AlphaFoldDB" id="A0A1F6CST0"/>